<dbReference type="AlphaFoldDB" id="A0AAW9SDH6"/>
<feature type="transmembrane region" description="Helical" evidence="2">
    <location>
        <begin position="6"/>
        <end position="31"/>
    </location>
</feature>
<accession>A0AAW9SDH6</accession>
<keyword evidence="1" id="KW-0175">Coiled coil</keyword>
<evidence type="ECO:0000256" key="1">
    <source>
        <dbReference type="SAM" id="Coils"/>
    </source>
</evidence>
<keyword evidence="4" id="KW-1185">Reference proteome</keyword>
<evidence type="ECO:0000256" key="2">
    <source>
        <dbReference type="SAM" id="Phobius"/>
    </source>
</evidence>
<keyword evidence="2" id="KW-0812">Transmembrane</keyword>
<feature type="transmembrane region" description="Helical" evidence="2">
    <location>
        <begin position="105"/>
        <end position="124"/>
    </location>
</feature>
<dbReference type="Proteomes" id="UP001403385">
    <property type="component" value="Unassembled WGS sequence"/>
</dbReference>
<evidence type="ECO:0000313" key="4">
    <source>
        <dbReference type="Proteomes" id="UP001403385"/>
    </source>
</evidence>
<reference evidence="3 4" key="1">
    <citation type="submission" date="2024-04" db="EMBL/GenBank/DDBJ databases">
        <title>Novel genus in family Flammeovirgaceae.</title>
        <authorList>
            <person name="Nguyen T.H."/>
            <person name="Vuong T.Q."/>
            <person name="Le H."/>
            <person name="Kim S.-G."/>
        </authorList>
    </citation>
    <scope>NUCLEOTIDE SEQUENCE [LARGE SCALE GENOMIC DNA]</scope>
    <source>
        <strain evidence="3 4">JCM 23209</strain>
    </source>
</reference>
<comment type="caution">
    <text evidence="3">The sequence shown here is derived from an EMBL/GenBank/DDBJ whole genome shotgun (WGS) entry which is preliminary data.</text>
</comment>
<feature type="coiled-coil region" evidence="1">
    <location>
        <begin position="168"/>
        <end position="195"/>
    </location>
</feature>
<gene>
    <name evidence="3" type="ORF">AAG747_24405</name>
</gene>
<feature type="transmembrane region" description="Helical" evidence="2">
    <location>
        <begin position="144"/>
        <end position="166"/>
    </location>
</feature>
<name>A0AAW9SDH6_9BACT</name>
<protein>
    <submittedName>
        <fullName evidence="3">Uncharacterized protein</fullName>
    </submittedName>
</protein>
<sequence>MKHEFFFITGAILGFLTLAEILLAYTFWPFIYRMGIPVYKKTIDVKSTKLSLPSSRTIKKSEGVFHLNTNGKVYFLSRFRFLSFNRSKAFLHFRCIATLKPTNKIVVIVKIPLGMILFLCFWIKNYLWFSGINNGPHIPFSNLGPISFLGMIYLFIFIIALMNLLMEKARMDTMIRELREILKELIKEQEEYADSDARAEELKPRESRLNLL</sequence>
<organism evidence="3 4">
    <name type="scientific">Rapidithrix thailandica</name>
    <dbReference type="NCBI Taxonomy" id="413964"/>
    <lineage>
        <taxon>Bacteria</taxon>
        <taxon>Pseudomonadati</taxon>
        <taxon>Bacteroidota</taxon>
        <taxon>Cytophagia</taxon>
        <taxon>Cytophagales</taxon>
        <taxon>Flammeovirgaceae</taxon>
        <taxon>Rapidithrix</taxon>
    </lineage>
</organism>
<keyword evidence="2" id="KW-1133">Transmembrane helix</keyword>
<proteinExistence type="predicted"/>
<dbReference type="RefSeq" id="WP_346823868.1">
    <property type="nucleotide sequence ID" value="NZ_JBDKWZ010000019.1"/>
</dbReference>
<evidence type="ECO:0000313" key="3">
    <source>
        <dbReference type="EMBL" id="MEN7551086.1"/>
    </source>
</evidence>
<dbReference type="EMBL" id="JBDKWZ010000019">
    <property type="protein sequence ID" value="MEN7551086.1"/>
    <property type="molecule type" value="Genomic_DNA"/>
</dbReference>
<keyword evidence="2" id="KW-0472">Membrane</keyword>